<organism evidence="1 2">
    <name type="scientific">Ascaris lumbricoides</name>
    <name type="common">Giant roundworm</name>
    <dbReference type="NCBI Taxonomy" id="6252"/>
    <lineage>
        <taxon>Eukaryota</taxon>
        <taxon>Metazoa</taxon>
        <taxon>Ecdysozoa</taxon>
        <taxon>Nematoda</taxon>
        <taxon>Chromadorea</taxon>
        <taxon>Rhabditida</taxon>
        <taxon>Spirurina</taxon>
        <taxon>Ascaridomorpha</taxon>
        <taxon>Ascaridoidea</taxon>
        <taxon>Ascarididae</taxon>
        <taxon>Ascaris</taxon>
    </lineage>
</organism>
<evidence type="ECO:0000313" key="2">
    <source>
        <dbReference type="WBParaSite" id="ALUE_0000897501-mRNA-1"/>
    </source>
</evidence>
<protein>
    <submittedName>
        <fullName evidence="2">Uncharacterized protein</fullName>
    </submittedName>
</protein>
<evidence type="ECO:0000313" key="1">
    <source>
        <dbReference type="Proteomes" id="UP000036681"/>
    </source>
</evidence>
<name>A0A0M3HZ89_ASCLU</name>
<dbReference type="Proteomes" id="UP000036681">
    <property type="component" value="Unplaced"/>
</dbReference>
<proteinExistence type="predicted"/>
<sequence length="72" mass="8094">MQNRRDSVMLRESYACVEKCHDDPYGLKRDSLKAPIMNLPAAFAFNGVSATRRIGIVAQCCPFTKTGCKLLW</sequence>
<reference evidence="2" key="1">
    <citation type="submission" date="2017-02" db="UniProtKB">
        <authorList>
            <consortium name="WormBaseParasite"/>
        </authorList>
    </citation>
    <scope>IDENTIFICATION</scope>
</reference>
<accession>A0A0M3HZ89</accession>
<dbReference type="AlphaFoldDB" id="A0A0M3HZ89"/>
<keyword evidence="1" id="KW-1185">Reference proteome</keyword>
<dbReference type="WBParaSite" id="ALUE_0000897501-mRNA-1">
    <property type="protein sequence ID" value="ALUE_0000897501-mRNA-1"/>
    <property type="gene ID" value="ALUE_0000897501"/>
</dbReference>